<evidence type="ECO:0000313" key="4">
    <source>
        <dbReference type="EMBL" id="PIN07777.1"/>
    </source>
</evidence>
<dbReference type="AlphaFoldDB" id="A0A2G9GR50"/>
<dbReference type="GO" id="GO:0005509">
    <property type="term" value="F:calcium ion binding"/>
    <property type="evidence" value="ECO:0007669"/>
    <property type="project" value="InterPro"/>
</dbReference>
<feature type="domain" description="EF-hand" evidence="3">
    <location>
        <begin position="15"/>
        <end position="50"/>
    </location>
</feature>
<dbReference type="InterPro" id="IPR002048">
    <property type="entry name" value="EF_hand_dom"/>
</dbReference>
<dbReference type="OrthoDB" id="26525at2759"/>
<dbReference type="PROSITE" id="PS00018">
    <property type="entry name" value="EF_HAND_1"/>
    <property type="match status" value="3"/>
</dbReference>
<dbReference type="STRING" id="429701.A0A2G9GR50"/>
<evidence type="ECO:0000256" key="1">
    <source>
        <dbReference type="ARBA" id="ARBA00022737"/>
    </source>
</evidence>
<dbReference type="GO" id="GO:0043226">
    <property type="term" value="C:organelle"/>
    <property type="evidence" value="ECO:0007669"/>
    <property type="project" value="UniProtKB-ARBA"/>
</dbReference>
<keyword evidence="2" id="KW-0106">Calcium</keyword>
<keyword evidence="1" id="KW-0677">Repeat</keyword>
<reference evidence="5" key="1">
    <citation type="journal article" date="2018" name="Gigascience">
        <title>Genome assembly of the Pink Ipe (Handroanthus impetiginosus, Bignoniaceae), a highly valued, ecologically keystone Neotropical timber forest tree.</title>
        <authorList>
            <person name="Silva-Junior O.B."/>
            <person name="Grattapaglia D."/>
            <person name="Novaes E."/>
            <person name="Collevatti R.G."/>
        </authorList>
    </citation>
    <scope>NUCLEOTIDE SEQUENCE [LARGE SCALE GENOMIC DNA]</scope>
    <source>
        <strain evidence="5">cv. UFG-1</strain>
    </source>
</reference>
<dbReference type="InterPro" id="IPR011992">
    <property type="entry name" value="EF-hand-dom_pair"/>
</dbReference>
<dbReference type="Gene3D" id="1.10.238.10">
    <property type="entry name" value="EF-hand"/>
    <property type="match status" value="2"/>
</dbReference>
<proteinExistence type="predicted"/>
<feature type="domain" description="EF-hand" evidence="3">
    <location>
        <begin position="93"/>
        <end position="128"/>
    </location>
</feature>
<evidence type="ECO:0000259" key="3">
    <source>
        <dbReference type="PROSITE" id="PS50222"/>
    </source>
</evidence>
<organism evidence="4 5">
    <name type="scientific">Handroanthus impetiginosus</name>
    <dbReference type="NCBI Taxonomy" id="429701"/>
    <lineage>
        <taxon>Eukaryota</taxon>
        <taxon>Viridiplantae</taxon>
        <taxon>Streptophyta</taxon>
        <taxon>Embryophyta</taxon>
        <taxon>Tracheophyta</taxon>
        <taxon>Spermatophyta</taxon>
        <taxon>Magnoliopsida</taxon>
        <taxon>eudicotyledons</taxon>
        <taxon>Gunneridae</taxon>
        <taxon>Pentapetalae</taxon>
        <taxon>asterids</taxon>
        <taxon>lamiids</taxon>
        <taxon>Lamiales</taxon>
        <taxon>Bignoniaceae</taxon>
        <taxon>Crescentiina</taxon>
        <taxon>Tabebuia alliance</taxon>
        <taxon>Handroanthus</taxon>
    </lineage>
</organism>
<dbReference type="PANTHER" id="PTHR23050">
    <property type="entry name" value="CALCIUM BINDING PROTEIN"/>
    <property type="match status" value="1"/>
</dbReference>
<dbReference type="PROSITE" id="PS50222">
    <property type="entry name" value="EF_HAND_2"/>
    <property type="match status" value="3"/>
</dbReference>
<accession>A0A2G9GR50</accession>
<keyword evidence="5" id="KW-1185">Reference proteome</keyword>
<dbReference type="InterPro" id="IPR018247">
    <property type="entry name" value="EF_Hand_1_Ca_BS"/>
</dbReference>
<comment type="caution">
    <text evidence="4">The sequence shown here is derived from an EMBL/GenBank/DDBJ whole genome shotgun (WGS) entry which is preliminary data.</text>
</comment>
<dbReference type="EMBL" id="NKXS01003987">
    <property type="protein sequence ID" value="PIN07777.1"/>
    <property type="molecule type" value="Genomic_DNA"/>
</dbReference>
<dbReference type="SMART" id="SM00054">
    <property type="entry name" value="EFh"/>
    <property type="match status" value="3"/>
</dbReference>
<dbReference type="Pfam" id="PF13499">
    <property type="entry name" value="EF-hand_7"/>
    <property type="match status" value="2"/>
</dbReference>
<gene>
    <name evidence="4" type="ORF">CDL12_19644</name>
</gene>
<sequence>MCPTGSALQQEAEINPKSNLRSAFDVLDADGDGKISYDDLRAFYGGFSGWDLSDEDVIGSMISVADSNKDGYVEYEEFEKVLNGRKGKGNGNGRIRVMEDAFRVMDKDGDGKVGHEDLKSYLNWAGFEAGDEDVKAMIRLGGGDENGGVTFEGLLKILSV</sequence>
<dbReference type="CDD" id="cd00051">
    <property type="entry name" value="EFh"/>
    <property type="match status" value="2"/>
</dbReference>
<feature type="domain" description="EF-hand" evidence="3">
    <location>
        <begin position="53"/>
        <end position="88"/>
    </location>
</feature>
<dbReference type="Proteomes" id="UP000231279">
    <property type="component" value="Unassembled WGS sequence"/>
</dbReference>
<evidence type="ECO:0000256" key="2">
    <source>
        <dbReference type="ARBA" id="ARBA00022837"/>
    </source>
</evidence>
<dbReference type="FunFam" id="1.10.238.10:FF:000178">
    <property type="entry name" value="Calmodulin-2 A"/>
    <property type="match status" value="1"/>
</dbReference>
<dbReference type="InterPro" id="IPR050145">
    <property type="entry name" value="Centrin_CML-like"/>
</dbReference>
<evidence type="ECO:0000313" key="5">
    <source>
        <dbReference type="Proteomes" id="UP000231279"/>
    </source>
</evidence>
<name>A0A2G9GR50_9LAMI</name>
<protein>
    <submittedName>
        <fullName evidence="4">Calmodulin and related proteins (EF-Hand superfamily)</fullName>
    </submittedName>
</protein>
<dbReference type="SUPFAM" id="SSF47473">
    <property type="entry name" value="EF-hand"/>
    <property type="match status" value="1"/>
</dbReference>